<dbReference type="Proteomes" id="UP000198379">
    <property type="component" value="Unassembled WGS sequence"/>
</dbReference>
<evidence type="ECO:0000313" key="1">
    <source>
        <dbReference type="EMBL" id="SNR99847.1"/>
    </source>
</evidence>
<evidence type="ECO:0000313" key="2">
    <source>
        <dbReference type="Proteomes" id="UP000198379"/>
    </source>
</evidence>
<keyword evidence="2" id="KW-1185">Reference proteome</keyword>
<dbReference type="EMBL" id="FZNY01000005">
    <property type="protein sequence ID" value="SNR99847.1"/>
    <property type="molecule type" value="Genomic_DNA"/>
</dbReference>
<name>A0A239AW64_9FLAO</name>
<organism evidence="1 2">
    <name type="scientific">Dokdonia pacifica</name>
    <dbReference type="NCBI Taxonomy" id="1627892"/>
    <lineage>
        <taxon>Bacteria</taxon>
        <taxon>Pseudomonadati</taxon>
        <taxon>Bacteroidota</taxon>
        <taxon>Flavobacteriia</taxon>
        <taxon>Flavobacteriales</taxon>
        <taxon>Flavobacteriaceae</taxon>
        <taxon>Dokdonia</taxon>
    </lineage>
</organism>
<sequence>MFGLFTNKKKQKEKIDSLLIEKMREYSDVTEKSYRNFISYMKEDFPNDQISLSIYGIYKARFGTNLMVAIGAQFSKSKIGYGSGQEMFNDIQIASALAHEPFSQPQEIDFIDKSTIAKQTEEIIEYIVKAIKPYQEELYKSNIDNSAEYFSKLKIYFHNCIAECISEKELQSKIIDIEDIYFQNITNQNLNILIDFMKI</sequence>
<accession>A0A239AW64</accession>
<proteinExistence type="predicted"/>
<reference evidence="1 2" key="1">
    <citation type="submission" date="2017-06" db="EMBL/GenBank/DDBJ databases">
        <authorList>
            <person name="Kim H.J."/>
            <person name="Triplett B.A."/>
        </authorList>
    </citation>
    <scope>NUCLEOTIDE SEQUENCE [LARGE SCALE GENOMIC DNA]</scope>
    <source>
        <strain evidence="1 2">DSM 25597</strain>
    </source>
</reference>
<gene>
    <name evidence="1" type="ORF">SAMN06265376_105175</name>
</gene>
<dbReference type="RefSeq" id="WP_089372431.1">
    <property type="nucleotide sequence ID" value="NZ_BMEP01000006.1"/>
</dbReference>
<protein>
    <submittedName>
        <fullName evidence="1">Uncharacterized protein</fullName>
    </submittedName>
</protein>
<dbReference type="AlphaFoldDB" id="A0A239AW64"/>